<gene>
    <name evidence="3" type="ORF">SAMN04488053_101843</name>
</gene>
<dbReference type="Pfam" id="PF07697">
    <property type="entry name" value="7TMR-HDED"/>
    <property type="match status" value="1"/>
</dbReference>
<feature type="transmembrane region" description="Helical" evidence="1">
    <location>
        <begin position="432"/>
        <end position="450"/>
    </location>
</feature>
<organism evidence="3 4">
    <name type="scientific">Alkalicoccus daliensis</name>
    <dbReference type="NCBI Taxonomy" id="745820"/>
    <lineage>
        <taxon>Bacteria</taxon>
        <taxon>Bacillati</taxon>
        <taxon>Bacillota</taxon>
        <taxon>Bacilli</taxon>
        <taxon>Bacillales</taxon>
        <taxon>Bacillaceae</taxon>
        <taxon>Alkalicoccus</taxon>
    </lineage>
</organism>
<keyword evidence="4" id="KW-1185">Reference proteome</keyword>
<evidence type="ECO:0000313" key="3">
    <source>
        <dbReference type="EMBL" id="SDN43462.1"/>
    </source>
</evidence>
<dbReference type="Gene3D" id="1.10.3210.10">
    <property type="entry name" value="Hypothetical protein af1432"/>
    <property type="match status" value="1"/>
</dbReference>
<dbReference type="CDD" id="cd00077">
    <property type="entry name" value="HDc"/>
    <property type="match status" value="1"/>
</dbReference>
<keyword evidence="1" id="KW-1133">Transmembrane helix</keyword>
<reference evidence="4" key="1">
    <citation type="submission" date="2016-10" db="EMBL/GenBank/DDBJ databases">
        <authorList>
            <person name="Varghese N."/>
            <person name="Submissions S."/>
        </authorList>
    </citation>
    <scope>NUCLEOTIDE SEQUENCE [LARGE SCALE GENOMIC DNA]</scope>
    <source>
        <strain evidence="4">CGMCC 1.10369</strain>
    </source>
</reference>
<name>A0A1H0BCR0_9BACI</name>
<dbReference type="SUPFAM" id="SSF109604">
    <property type="entry name" value="HD-domain/PDEase-like"/>
    <property type="match status" value="1"/>
</dbReference>
<dbReference type="AlphaFoldDB" id="A0A1H0BCR0"/>
<dbReference type="STRING" id="745820.SAMN04488053_101843"/>
<feature type="transmembrane region" description="Helical" evidence="1">
    <location>
        <begin position="21"/>
        <end position="39"/>
    </location>
</feature>
<dbReference type="SMART" id="SM00471">
    <property type="entry name" value="HDc"/>
    <property type="match status" value="1"/>
</dbReference>
<feature type="transmembrane region" description="Helical" evidence="1">
    <location>
        <begin position="327"/>
        <end position="349"/>
    </location>
</feature>
<feature type="transmembrane region" description="Helical" evidence="1">
    <location>
        <begin position="403"/>
        <end position="420"/>
    </location>
</feature>
<dbReference type="NCBIfam" id="TIGR00277">
    <property type="entry name" value="HDIG"/>
    <property type="match status" value="1"/>
</dbReference>
<dbReference type="PANTHER" id="PTHR36442">
    <property type="entry name" value="CYCLIC-DI-AMP PHOSPHODIESTERASE PGPH"/>
    <property type="match status" value="1"/>
</dbReference>
<dbReference type="InterPro" id="IPR006675">
    <property type="entry name" value="HDIG_dom"/>
</dbReference>
<evidence type="ECO:0000313" key="4">
    <source>
        <dbReference type="Proteomes" id="UP000198778"/>
    </source>
</evidence>
<feature type="transmembrane region" description="Helical" evidence="1">
    <location>
        <begin position="296"/>
        <end position="315"/>
    </location>
</feature>
<dbReference type="Proteomes" id="UP000198778">
    <property type="component" value="Unassembled WGS sequence"/>
</dbReference>
<sequence>MPSQSSIEHHSWWKKIKNHRYIRFFLFLIFGLITFGLLASNVIPDNIDIEAGAVSTQDIRSPVTIEKTEETERIQQEAAESVEPVYTLNARYADNQMERINDVFHSIRLIQLEVREQRGDFSNIGDAEAGVTQDEDQNVWTMEERIEELQARLSPELGEQLSEETLQTLLNASSEELQVAQEATTSAVYDVMTEEVGLGDVSEARENAEEKVRAASVRAGLSDAMTEVARRGITANYMIDEEATQEARQSAAEMIEPAMIREGQLLVEEGQVITAEVYEDLSLVGLTDDNYNYSPLLGLAMLVFLMMFVLALYLNKAKTSLQSNNTHLLLFMLVYALTLILMKLTSFLYQTDLPGVSYIVPAAAGTILVAMLLQSRVALFMSFLLSIAASIIFNQQTSGMMDYSFGLFVFFSGIAGVFFLNQSNRVSHMLKTGTLISLINLTIVMALILLKSLPLSIAELGMYAGYAVTSGYLSIILAVGLLPFFEAGFGVLSTSKLIELSNPNKPLLRKILLEAPGTYHHSVVVANLAEGACEAIGANGLLARVGAYYHDIGKTKKPQFFIENQMKIENPHDKIPPKKSAEIIIAHPYEGADMLRREKFPKEIIEIAEQHHGTTLLKYFYFKAKEAGEKVSENEFRYPGPRAQTKEIAIVGIADSVEAAVRSMQSPTFEKIEDLVRKIMNDRLEDGQFDECDITLKELHKVFLSICETLKGTFHSRIDYPDDEDMKKVEGE</sequence>
<keyword evidence="1" id="KW-0812">Transmembrane</keyword>
<evidence type="ECO:0000259" key="2">
    <source>
        <dbReference type="SMART" id="SM00471"/>
    </source>
</evidence>
<dbReference type="InterPro" id="IPR011621">
    <property type="entry name" value="Metal-dep_PHydrolase_7TM_intra"/>
</dbReference>
<dbReference type="Pfam" id="PF01966">
    <property type="entry name" value="HD"/>
    <property type="match status" value="1"/>
</dbReference>
<proteinExistence type="predicted"/>
<feature type="transmembrane region" description="Helical" evidence="1">
    <location>
        <begin position="378"/>
        <end position="397"/>
    </location>
</feature>
<keyword evidence="1" id="KW-0472">Membrane</keyword>
<dbReference type="RefSeq" id="WP_090840841.1">
    <property type="nucleotide sequence ID" value="NZ_FNIL01000001.1"/>
</dbReference>
<dbReference type="InterPro" id="IPR006674">
    <property type="entry name" value="HD_domain"/>
</dbReference>
<dbReference type="Pfam" id="PF07698">
    <property type="entry name" value="7TM-7TMR_HD"/>
    <property type="match status" value="1"/>
</dbReference>
<dbReference type="OrthoDB" id="9806952at2"/>
<feature type="transmembrane region" description="Helical" evidence="1">
    <location>
        <begin position="470"/>
        <end position="492"/>
    </location>
</feature>
<feature type="domain" description="HD/PDEase" evidence="2">
    <location>
        <begin position="514"/>
        <end position="669"/>
    </location>
</feature>
<accession>A0A1H0BCR0</accession>
<evidence type="ECO:0000256" key="1">
    <source>
        <dbReference type="SAM" id="Phobius"/>
    </source>
</evidence>
<dbReference type="InterPro" id="IPR052722">
    <property type="entry name" value="PgpH_phosphodiesterase"/>
</dbReference>
<dbReference type="EMBL" id="FNIL01000001">
    <property type="protein sequence ID" value="SDN43462.1"/>
    <property type="molecule type" value="Genomic_DNA"/>
</dbReference>
<dbReference type="InterPro" id="IPR011624">
    <property type="entry name" value="Metal-dep_PHydrolase_7TM_extra"/>
</dbReference>
<dbReference type="PANTHER" id="PTHR36442:SF1">
    <property type="entry name" value="CYCLIC-DI-AMP PHOSPHODIESTERASE PGPH"/>
    <property type="match status" value="1"/>
</dbReference>
<dbReference type="InterPro" id="IPR003607">
    <property type="entry name" value="HD/PDEase_dom"/>
</dbReference>
<protein>
    <recommendedName>
        <fullName evidence="2">HD/PDEase domain-containing protein</fullName>
    </recommendedName>
</protein>